<dbReference type="Proteomes" id="UP001223390">
    <property type="component" value="Unassembled WGS sequence"/>
</dbReference>
<keyword evidence="4" id="KW-1185">Reference proteome</keyword>
<dbReference type="Gene3D" id="3.30.370.10">
    <property type="entry name" value="Barstar-like"/>
    <property type="match status" value="1"/>
</dbReference>
<dbReference type="InterPro" id="IPR035905">
    <property type="entry name" value="Barstar-like_sf"/>
</dbReference>
<dbReference type="EMBL" id="JASITI010000015">
    <property type="protein sequence ID" value="MDK9496821.1"/>
    <property type="molecule type" value="Genomic_DNA"/>
</dbReference>
<protein>
    <submittedName>
        <fullName evidence="3">Barstar family protein</fullName>
    </submittedName>
</protein>
<dbReference type="RefSeq" id="WP_285342447.1">
    <property type="nucleotide sequence ID" value="NZ_JASITI010000015.1"/>
</dbReference>
<name>A0ABT7GUA2_9ACTN</name>
<evidence type="ECO:0000313" key="3">
    <source>
        <dbReference type="EMBL" id="MDK9496821.1"/>
    </source>
</evidence>
<comment type="caution">
    <text evidence="3">The sequence shown here is derived from an EMBL/GenBank/DDBJ whole genome shotgun (WGS) entry which is preliminary data.</text>
</comment>
<evidence type="ECO:0000256" key="1">
    <source>
        <dbReference type="ARBA" id="ARBA00006845"/>
    </source>
</evidence>
<reference evidence="3 4" key="1">
    <citation type="submission" date="2023-05" db="EMBL/GenBank/DDBJ databases">
        <title>Sequencing and Assembly of Streptomyces sp. NP73.</title>
        <authorList>
            <person name="Konwar A.N."/>
            <person name="Saikia K."/>
            <person name="Thakur D."/>
        </authorList>
    </citation>
    <scope>NUCLEOTIDE SEQUENCE [LARGE SCALE GENOMIC DNA]</scope>
    <source>
        <strain evidence="3 4">NP73</strain>
    </source>
</reference>
<gene>
    <name evidence="3" type="ORF">QEZ40_001448</name>
</gene>
<accession>A0ABT7GUA2</accession>
<evidence type="ECO:0000259" key="2">
    <source>
        <dbReference type="Pfam" id="PF01337"/>
    </source>
</evidence>
<sequence length="360" mass="39282">MTAGIRFALWGEDEDHEDEQLWALCEDAEGLFADPPEPVRRRYELRGFTAEAELPAALGFLVVQPLHEHGAPTREWYLEGARVLTARARGASGQDVTVEAVRSDDQPPRPAGAAAAVGFSLSDHQGRLLGHFRDLAEVQPVEEPPPHVARLLGCTVRGPLLEALEGRDDRPLGYRHLDALDSSGGLLARAGHPHVVDRQPSPRGPGLYDLTVHMEPQPPVAADVWRLWRGGRPVVPNLWARFGSEGRDHWLGPALVHRGPDRPAGATYHLDGRHVTDTEGFLCALGEAVNGPGGYFGRCLDGVADALCGGFGATRPFTLVWHHHEVARRSLGVQPLVWHPATFHDLLAFLEGERVEVVLA</sequence>
<organism evidence="3 4">
    <name type="scientific">Streptomyces katrae</name>
    <dbReference type="NCBI Taxonomy" id="68223"/>
    <lineage>
        <taxon>Bacteria</taxon>
        <taxon>Bacillati</taxon>
        <taxon>Actinomycetota</taxon>
        <taxon>Actinomycetes</taxon>
        <taxon>Kitasatosporales</taxon>
        <taxon>Streptomycetaceae</taxon>
        <taxon>Streptomyces</taxon>
    </lineage>
</organism>
<evidence type="ECO:0000313" key="4">
    <source>
        <dbReference type="Proteomes" id="UP001223390"/>
    </source>
</evidence>
<feature type="domain" description="Barstar (barnase inhibitor)" evidence="2">
    <location>
        <begin position="267"/>
        <end position="333"/>
    </location>
</feature>
<dbReference type="Pfam" id="PF01337">
    <property type="entry name" value="Barstar"/>
    <property type="match status" value="1"/>
</dbReference>
<dbReference type="InterPro" id="IPR000468">
    <property type="entry name" value="Barstar"/>
</dbReference>
<comment type="similarity">
    <text evidence="1">Belongs to the barstar family.</text>
</comment>
<proteinExistence type="inferred from homology"/>
<dbReference type="SUPFAM" id="SSF52038">
    <property type="entry name" value="Barstar-related"/>
    <property type="match status" value="1"/>
</dbReference>